<evidence type="ECO:0000313" key="2">
    <source>
        <dbReference type="EMBL" id="CEL76662.1"/>
    </source>
</evidence>
<feature type="compositionally biased region" description="Polar residues" evidence="1">
    <location>
        <begin position="158"/>
        <end position="169"/>
    </location>
</feature>
<accession>A0A0F7V5W1</accession>
<protein>
    <submittedName>
        <fullName evidence="2">Uncharacterized protein</fullName>
    </submittedName>
</protein>
<organism evidence="2">
    <name type="scientific">Toxoplasma gondii (strain ATCC 50861 / VEG)</name>
    <dbReference type="NCBI Taxonomy" id="432359"/>
    <lineage>
        <taxon>Eukaryota</taxon>
        <taxon>Sar</taxon>
        <taxon>Alveolata</taxon>
        <taxon>Apicomplexa</taxon>
        <taxon>Conoidasida</taxon>
        <taxon>Coccidia</taxon>
        <taxon>Eucoccidiorida</taxon>
        <taxon>Eimeriorina</taxon>
        <taxon>Sarcocystidae</taxon>
        <taxon>Toxoplasma</taxon>
    </lineage>
</organism>
<dbReference type="EMBL" id="LN714500">
    <property type="protein sequence ID" value="CEL76662.1"/>
    <property type="molecule type" value="Genomic_DNA"/>
</dbReference>
<sequence>MGSKMGRQHSAGCLRIRRWLTRTRDHEYDANSPRHTAKLEKPIFSSDTESRTVEPFNLFLRMDPDFFYAVTSCLFLDELPRLCEVSQWFRERVCEGNCAEHSRGLRLSDGLVRYLFEVDQERQFLLRESQRVAIEVPHPHVYGHRAAVNPSDRPITAGTPTPHTAQSASYSPRAFAGEEHNQSNRLPGGGYAGVASHLIHDGGAAGETKPAAVFGVHKYREVACGMSPDARSSNVQEGSGVVPTCTYQMLPGEQRRPVMEGLLQRLLTTKPRLRVLVVNCKEDVPVANVLAETLVRQCQAIEICNILNGAGSVHTVLTELLQKATHLRELSIDSMLGWTDHEMACVLASLFSASRSRLTSIAISTDVAVLVTGAQIAKTRQVTGTARRSDRIAVCSVRRIHFVPEGVFFRGRLPVIINQLNRLRTLFPNCDLSLDGTMLLQMPTQSRGDSDVKKVGPTDDELLLNALFNPGRIFERLDDASESIFHISRLAACDFIADGVFEETCLQFSVSQGIVVQHYGEILNLQEPVLPSLGVLAPPDWLASSAGAAFRKRVQTFVDHLEACLLVLPVDCSGTVEVLSEEVISFLRERRHKIVGFELRRTSTVVPERATPAMTDLLISNMFLETSSVLRIARITCRTRLEVHQSFIAGIVGLIKQTPTLDVVEVSVVRSTSEAHTPQYRQQLDATRRDLREMLSKGGFYDREVNTERCDVLLFFRKTKMPTGAHNWKLHRKGYDRGRFSKA</sequence>
<name>A0A0F7V5W1_TOXGV</name>
<evidence type="ECO:0000256" key="1">
    <source>
        <dbReference type="SAM" id="MobiDB-lite"/>
    </source>
</evidence>
<dbReference type="AlphaFoldDB" id="A0A0F7V5W1"/>
<reference evidence="2" key="1">
    <citation type="journal article" date="2015" name="PLoS ONE">
        <title>Comprehensive Evaluation of Toxoplasma gondii VEG and Neospora caninum LIV Genomes with Tachyzoite Stage Transcriptome and Proteome Defines Novel Transcript Features.</title>
        <authorList>
            <person name="Ramaprasad A."/>
            <person name="Mourier T."/>
            <person name="Naeem R."/>
            <person name="Malas T.B."/>
            <person name="Moussa E."/>
            <person name="Panigrahi A."/>
            <person name="Vermont S.J."/>
            <person name="Otto T.D."/>
            <person name="Wastling J."/>
            <person name="Pain A."/>
        </authorList>
    </citation>
    <scope>NUCLEOTIDE SEQUENCE</scope>
    <source>
        <strain evidence="2">VEG</strain>
    </source>
</reference>
<feature type="region of interest" description="Disordered" evidence="1">
    <location>
        <begin position="145"/>
        <end position="169"/>
    </location>
</feature>
<gene>
    <name evidence="2" type="ORF">BN1205_065150</name>
</gene>
<proteinExistence type="predicted"/>